<sequence>MSTRGTNFLHQWLANTVPEAVVADVISVAELTQKLFADVSSSISVLLIPRALAAPMRRSWTRSFIMTRVQLADPCRGPLAARRFRLR</sequence>
<dbReference type="Proteomes" id="UP000215931">
    <property type="component" value="Unassembled WGS sequence"/>
</dbReference>
<evidence type="ECO:0008006" key="3">
    <source>
        <dbReference type="Google" id="ProtNLM"/>
    </source>
</evidence>
<evidence type="ECO:0000313" key="2">
    <source>
        <dbReference type="Proteomes" id="UP000215931"/>
    </source>
</evidence>
<evidence type="ECO:0000313" key="1">
    <source>
        <dbReference type="EMBL" id="PAP95475.1"/>
    </source>
</evidence>
<accession>A0A271KKE0</accession>
<reference evidence="1 2" key="1">
    <citation type="submission" date="2017-08" db="EMBL/GenBank/DDBJ databases">
        <title>Mesorhizobium wenxinae sp. nov., a novel rhizobial species isolated from root nodules of chickpea (Cicer arietinum L.).</title>
        <authorList>
            <person name="Zhang J."/>
        </authorList>
    </citation>
    <scope>NUCLEOTIDE SEQUENCE [LARGE SCALE GENOMIC DNA]</scope>
    <source>
        <strain evidence="2">WYCCWR 10019</strain>
    </source>
</reference>
<dbReference type="AlphaFoldDB" id="A0A271KKE0"/>
<dbReference type="OrthoDB" id="8099823at2"/>
<dbReference type="EMBL" id="NPKH01000020">
    <property type="protein sequence ID" value="PAP95475.1"/>
    <property type="molecule type" value="Genomic_DNA"/>
</dbReference>
<gene>
    <name evidence="1" type="ORF">CIT31_15955</name>
</gene>
<comment type="caution">
    <text evidence="1">The sequence shown here is derived from an EMBL/GenBank/DDBJ whole genome shotgun (WGS) entry which is preliminary data.</text>
</comment>
<proteinExistence type="predicted"/>
<protein>
    <recommendedName>
        <fullName evidence="3">DUF768 domain-containing protein</fullName>
    </recommendedName>
</protein>
<organism evidence="1 2">
    <name type="scientific">Mesorhizobium wenxiniae</name>
    <dbReference type="NCBI Taxonomy" id="2014805"/>
    <lineage>
        <taxon>Bacteria</taxon>
        <taxon>Pseudomonadati</taxon>
        <taxon>Pseudomonadota</taxon>
        <taxon>Alphaproteobacteria</taxon>
        <taxon>Hyphomicrobiales</taxon>
        <taxon>Phyllobacteriaceae</taxon>
        <taxon>Mesorhizobium</taxon>
    </lineage>
</organism>
<name>A0A271KKE0_9HYPH</name>
<keyword evidence="2" id="KW-1185">Reference proteome</keyword>